<evidence type="ECO:0000256" key="6">
    <source>
        <dbReference type="SAM" id="MobiDB-lite"/>
    </source>
</evidence>
<dbReference type="PROSITE" id="PS51686">
    <property type="entry name" value="SAM_MT_RSMB_NOP"/>
    <property type="match status" value="1"/>
</dbReference>
<feature type="binding site" evidence="5">
    <location>
        <position position="299"/>
    </location>
    <ligand>
        <name>S-adenosyl-L-methionine</name>
        <dbReference type="ChEBI" id="CHEBI:59789"/>
    </ligand>
</feature>
<dbReference type="GO" id="GO:0003723">
    <property type="term" value="F:RNA binding"/>
    <property type="evidence" value="ECO:0007669"/>
    <property type="project" value="UniProtKB-UniRule"/>
</dbReference>
<accession>A0A5E4MC11</accession>
<dbReference type="SUPFAM" id="SSF53335">
    <property type="entry name" value="S-adenosyl-L-methionine-dependent methyltransferases"/>
    <property type="match status" value="1"/>
</dbReference>
<dbReference type="AlphaFoldDB" id="A0A5E4MC11"/>
<protein>
    <submittedName>
        <fullName evidence="8">SAM-dependent methyltransferase RsmB/NOP2-type,RNA (C5-cytosine) methyltransferase,S-adenosyl-L</fullName>
    </submittedName>
</protein>
<keyword evidence="2 5" id="KW-0808">Transferase</keyword>
<dbReference type="InterPro" id="IPR023267">
    <property type="entry name" value="RCMT"/>
</dbReference>
<evidence type="ECO:0000259" key="7">
    <source>
        <dbReference type="PROSITE" id="PS51686"/>
    </source>
</evidence>
<keyword evidence="9" id="KW-1185">Reference proteome</keyword>
<evidence type="ECO:0000256" key="3">
    <source>
        <dbReference type="ARBA" id="ARBA00022691"/>
    </source>
</evidence>
<dbReference type="PANTHER" id="PTHR22807:SF4">
    <property type="entry name" value="28S RRNA (CYTOSINE-C(5))-METHYLTRANSFERASE"/>
    <property type="match status" value="1"/>
</dbReference>
<evidence type="ECO:0000256" key="4">
    <source>
        <dbReference type="ARBA" id="ARBA00022884"/>
    </source>
</evidence>
<feature type="domain" description="SAM-dependent MTase RsmB/NOP-type" evidence="7">
    <location>
        <begin position="134"/>
        <end position="439"/>
    </location>
</feature>
<feature type="region of interest" description="Disordered" evidence="6">
    <location>
        <begin position="489"/>
        <end position="513"/>
    </location>
</feature>
<dbReference type="InterPro" id="IPR029063">
    <property type="entry name" value="SAM-dependent_MTases_sf"/>
</dbReference>
<feature type="binding site" evidence="5">
    <location>
        <position position="315"/>
    </location>
    <ligand>
        <name>S-adenosyl-L-methionine</name>
        <dbReference type="ChEBI" id="CHEBI:59789"/>
    </ligand>
</feature>
<comment type="similarity">
    <text evidence="5">Belongs to the class I-like SAM-binding methyltransferase superfamily. RsmB/NOP family.</text>
</comment>
<evidence type="ECO:0000256" key="1">
    <source>
        <dbReference type="ARBA" id="ARBA00022603"/>
    </source>
</evidence>
<dbReference type="Proteomes" id="UP000325440">
    <property type="component" value="Unassembled WGS sequence"/>
</dbReference>
<dbReference type="Gene3D" id="3.40.50.150">
    <property type="entry name" value="Vaccinia Virus protein VP39"/>
    <property type="match status" value="1"/>
</dbReference>
<dbReference type="InterPro" id="IPR049561">
    <property type="entry name" value="NSUN5_7_fdxn-like"/>
</dbReference>
<dbReference type="Pfam" id="PF21153">
    <property type="entry name" value="NSUN5_N"/>
    <property type="match status" value="1"/>
</dbReference>
<dbReference type="Pfam" id="PF01189">
    <property type="entry name" value="Methyltr_RsmB-F"/>
    <property type="match status" value="1"/>
</dbReference>
<evidence type="ECO:0000313" key="8">
    <source>
        <dbReference type="EMBL" id="VVC29793.1"/>
    </source>
</evidence>
<keyword evidence="1 5" id="KW-0489">Methyltransferase</keyword>
<organism evidence="8 9">
    <name type="scientific">Cinara cedri</name>
    <dbReference type="NCBI Taxonomy" id="506608"/>
    <lineage>
        <taxon>Eukaryota</taxon>
        <taxon>Metazoa</taxon>
        <taxon>Ecdysozoa</taxon>
        <taxon>Arthropoda</taxon>
        <taxon>Hexapoda</taxon>
        <taxon>Insecta</taxon>
        <taxon>Pterygota</taxon>
        <taxon>Neoptera</taxon>
        <taxon>Paraneoptera</taxon>
        <taxon>Hemiptera</taxon>
        <taxon>Sternorrhyncha</taxon>
        <taxon>Aphidomorpha</taxon>
        <taxon>Aphidoidea</taxon>
        <taxon>Aphididae</taxon>
        <taxon>Lachninae</taxon>
        <taxon>Cinara</taxon>
    </lineage>
</organism>
<feature type="compositionally biased region" description="Basic and acidic residues" evidence="6">
    <location>
        <begin position="552"/>
        <end position="583"/>
    </location>
</feature>
<keyword evidence="3 5" id="KW-0949">S-adenosyl-L-methionine</keyword>
<feature type="compositionally biased region" description="Basic residues" evidence="6">
    <location>
        <begin position="489"/>
        <end position="503"/>
    </location>
</feature>
<feature type="active site" description="Nucleophile" evidence="5">
    <location>
        <position position="371"/>
    </location>
</feature>
<dbReference type="Pfam" id="PF21148">
    <property type="entry name" value="NSUN5_fdxn-like"/>
    <property type="match status" value="1"/>
</dbReference>
<gene>
    <name evidence="8" type="ORF">CINCED_3A015205</name>
</gene>
<reference evidence="8 9" key="1">
    <citation type="submission" date="2019-08" db="EMBL/GenBank/DDBJ databases">
        <authorList>
            <person name="Alioto T."/>
            <person name="Alioto T."/>
            <person name="Gomez Garrido J."/>
        </authorList>
    </citation>
    <scope>NUCLEOTIDE SEQUENCE [LARGE SCALE GENOMIC DNA]</scope>
</reference>
<dbReference type="InterPro" id="IPR048889">
    <property type="entry name" value="NSUN5_RCM1_N"/>
</dbReference>
<comment type="caution">
    <text evidence="5">Lacks conserved residue(s) required for the propagation of feature annotation.</text>
</comment>
<name>A0A5E4MC11_9HEMI</name>
<dbReference type="CDD" id="cd02440">
    <property type="entry name" value="AdoMet_MTases"/>
    <property type="match status" value="1"/>
</dbReference>
<feature type="region of interest" description="Disordered" evidence="6">
    <location>
        <begin position="534"/>
        <end position="609"/>
    </location>
</feature>
<dbReference type="EMBL" id="CABPRJ010000498">
    <property type="protein sequence ID" value="VVC29793.1"/>
    <property type="molecule type" value="Genomic_DNA"/>
</dbReference>
<dbReference type="InterPro" id="IPR001678">
    <property type="entry name" value="MeTrfase_RsmB-F_NOP2_dom"/>
</dbReference>
<evidence type="ECO:0000256" key="5">
    <source>
        <dbReference type="PROSITE-ProRule" id="PRU01023"/>
    </source>
</evidence>
<evidence type="ECO:0000256" key="2">
    <source>
        <dbReference type="ARBA" id="ARBA00022679"/>
    </source>
</evidence>
<proteinExistence type="inferred from homology"/>
<keyword evidence="4 5" id="KW-0694">RNA-binding</keyword>
<dbReference type="GO" id="GO:0008173">
    <property type="term" value="F:RNA methyltransferase activity"/>
    <property type="evidence" value="ECO:0007669"/>
    <property type="project" value="InterPro"/>
</dbReference>
<dbReference type="PRINTS" id="PR02008">
    <property type="entry name" value="RCMTFAMILY"/>
</dbReference>
<dbReference type="PANTHER" id="PTHR22807">
    <property type="entry name" value="NOP2 YEAST -RELATED NOL1/NOP2/FMU SUN DOMAIN-CONTAINING"/>
    <property type="match status" value="1"/>
</dbReference>
<dbReference type="InterPro" id="IPR049560">
    <property type="entry name" value="MeTrfase_RsmB-F_NOP2_cat"/>
</dbReference>
<feature type="compositionally biased region" description="Basic residues" evidence="6">
    <location>
        <begin position="598"/>
        <end position="609"/>
    </location>
</feature>
<dbReference type="OrthoDB" id="435282at2759"/>
<evidence type="ECO:0000313" key="9">
    <source>
        <dbReference type="Proteomes" id="UP000325440"/>
    </source>
</evidence>
<feature type="binding site" evidence="5">
    <location>
        <position position="272"/>
    </location>
    <ligand>
        <name>S-adenosyl-L-methionine</name>
        <dbReference type="ChEBI" id="CHEBI:59789"/>
    </ligand>
</feature>
<sequence>MVTDNKKFDKMSNESENKTTGLYKIAAKIIKMVNTGKSYKTQLYQAQYPNKLILNAVLMNVFKWEPVLNVLVEKTNILERESNMDRELVYVLITELMWSKFGLKGKAKNVLAIKKYKDEFKKLMKENELDKLTSSIPIKVFKPRYFRVNTLMTTVEDILKKLYELKYQKLKTPNSYSKFLELIKSKQFKPNTFVQDIHIKELFVFHQKVKFYELEEYNNGSLIIQDKASCLAAYLLNPEPESTVLDMCAAPGMKTSHIASIMQNKGKLYAVDRCLDRFNILENMLQNYGVKNVETFNMDALSFPYVDDVKYILVDPSCSGSGIVNRVRNDSIGQNQNFQIRLKKLANVHAQLLNHALKNYPNLERLVYSTCSANPEENEAVVDEALSVNGKFKLLDCTKIIKGWKNKGSPGYDCSDMCLNAVPNVDYTNGFFIAVFVRRDFEEKVQLNVEINSVDGDVESNADDVESDSILGIKTNENPKINKPEVTKVKKSKNAKRKERRLKQSSGLEKSDLKQLSKKIKKFKKSKDLKQLDPKQLIEKVKKPKKLGPEQSHSKQIPEKIVKKSKKSEDLEQSDSKQLIEKVKKPKKIKSLEQSHEKIKKPKKIKKIE</sequence>
<dbReference type="GO" id="GO:0070475">
    <property type="term" value="P:rRNA base methylation"/>
    <property type="evidence" value="ECO:0007669"/>
    <property type="project" value="TreeGrafter"/>
</dbReference>
<dbReference type="Gene3D" id="3.30.70.1170">
    <property type="entry name" value="Sun protein, domain 3"/>
    <property type="match status" value="1"/>
</dbReference>
<dbReference type="GO" id="GO:0005730">
    <property type="term" value="C:nucleolus"/>
    <property type="evidence" value="ECO:0007669"/>
    <property type="project" value="TreeGrafter"/>
</dbReference>